<protein>
    <submittedName>
        <fullName evidence="8">DgyrCDS845</fullName>
    </submittedName>
</protein>
<evidence type="ECO:0000256" key="2">
    <source>
        <dbReference type="ARBA" id="ARBA00022692"/>
    </source>
</evidence>
<comment type="caution">
    <text evidence="8">The sequence shown here is derived from an EMBL/GenBank/DDBJ whole genome shotgun (WGS) entry which is preliminary data.</text>
</comment>
<dbReference type="AlphaFoldDB" id="A0A7I8V7L2"/>
<dbReference type="GO" id="GO:0016020">
    <property type="term" value="C:membrane"/>
    <property type="evidence" value="ECO:0007669"/>
    <property type="project" value="UniProtKB-SubCell"/>
</dbReference>
<keyword evidence="4 6" id="KW-0472">Membrane</keyword>
<accession>A0A7I8V7L2</accession>
<feature type="transmembrane region" description="Helical" evidence="6">
    <location>
        <begin position="201"/>
        <end position="224"/>
    </location>
</feature>
<feature type="transmembrane region" description="Helical" evidence="6">
    <location>
        <begin position="541"/>
        <end position="559"/>
    </location>
</feature>
<feature type="compositionally biased region" description="Basic and acidic residues" evidence="5">
    <location>
        <begin position="1"/>
        <end position="11"/>
    </location>
</feature>
<keyword evidence="9" id="KW-1185">Reference proteome</keyword>
<comment type="subcellular location">
    <subcellularLocation>
        <location evidence="1">Membrane</location>
        <topology evidence="1">Multi-pass membrane protein</topology>
    </subcellularLocation>
</comment>
<sequence length="675" mass="77705">MSRKVLDEWKNIQKSQKGLKTQRTENSEENSATLSSFGYEKNHGNEDDNKEESNQFQLEANVKSDQPKTPVLLRKKNQKGVMFTNIQDGDNIDNQHVEIYDIEEEEKQVKEDIENDKNRKSAFSFKRRKSRLASVYLEEKLMRRSLSICGGLVQHYISPDQKYMGVKAIIFFLVGLIICTIAFGFSYIGKLALKSKEDDKWPTVTGFIIMIVFSMVFSMTLLFSPMMRCIGALMVPAIFSINNGEIGGKQAICLYNQSKLTLQQVQSDIKEEWNGTIETFKKFTGTWKGIMKELSRVIKNFAYGNLCENGPIEFQFNIRGKRYKIDACYLTNDSVPIVPKIQIIHKGPKVESLKKFAHILSELCPLAVLLILLQAILYRRGYLGRLNYENVFITKYFVELDKKKATIDENLKVLPLRRRESLKYGFTTKCIAGYTRRELRGMVIPVVTFLCSLLIGITAYAGDFFFHFILDKIQQQLTDGVTVTSSSPIGLNQTNVKPIVSKLFDSVYSGLNIDNKTVEINITRCRMELNHPAYRQEGFKVIIVLYAIYFLLVLLHPGGSRVQRYIMSVFHPQQEKRRIQYLHYTIRAKRMSLFHLITTGLRKKPTITFKQWLSLKFPTLKKCFACLRSDVCDICSAVSMNIVFITKYKVCICCQRKLVNEKGEKNWSLTRGKSI</sequence>
<evidence type="ECO:0000313" key="9">
    <source>
        <dbReference type="Proteomes" id="UP000549394"/>
    </source>
</evidence>
<evidence type="ECO:0000259" key="7">
    <source>
        <dbReference type="Pfam" id="PF07782"/>
    </source>
</evidence>
<name>A0A7I8V7L2_9ANNE</name>
<evidence type="ECO:0000256" key="3">
    <source>
        <dbReference type="ARBA" id="ARBA00022989"/>
    </source>
</evidence>
<evidence type="ECO:0000256" key="6">
    <source>
        <dbReference type="SAM" id="Phobius"/>
    </source>
</evidence>
<dbReference type="EMBL" id="CAJFCJ010000001">
    <property type="protein sequence ID" value="CAD5111547.1"/>
    <property type="molecule type" value="Genomic_DNA"/>
</dbReference>
<dbReference type="Proteomes" id="UP000549394">
    <property type="component" value="Unassembled WGS sequence"/>
</dbReference>
<gene>
    <name evidence="8" type="ORF">DGYR_LOCUS833</name>
</gene>
<keyword evidence="3 6" id="KW-1133">Transmembrane helix</keyword>
<reference evidence="8 9" key="1">
    <citation type="submission" date="2020-08" db="EMBL/GenBank/DDBJ databases">
        <authorList>
            <person name="Hejnol A."/>
        </authorList>
    </citation>
    <scope>NUCLEOTIDE SEQUENCE [LARGE SCALE GENOMIC DNA]</scope>
</reference>
<proteinExistence type="predicted"/>
<dbReference type="InterPro" id="IPR051856">
    <property type="entry name" value="CSR-E3_Ligase_Protein"/>
</dbReference>
<organism evidence="8 9">
    <name type="scientific">Dimorphilus gyrociliatus</name>
    <dbReference type="NCBI Taxonomy" id="2664684"/>
    <lineage>
        <taxon>Eukaryota</taxon>
        <taxon>Metazoa</taxon>
        <taxon>Spiralia</taxon>
        <taxon>Lophotrochozoa</taxon>
        <taxon>Annelida</taxon>
        <taxon>Polychaeta</taxon>
        <taxon>Polychaeta incertae sedis</taxon>
        <taxon>Dinophilidae</taxon>
        <taxon>Dimorphilus</taxon>
    </lineage>
</organism>
<evidence type="ECO:0000256" key="1">
    <source>
        <dbReference type="ARBA" id="ARBA00004141"/>
    </source>
</evidence>
<keyword evidence="2 6" id="KW-0812">Transmembrane</keyword>
<dbReference type="OrthoDB" id="6148521at2759"/>
<evidence type="ECO:0000256" key="5">
    <source>
        <dbReference type="SAM" id="MobiDB-lite"/>
    </source>
</evidence>
<feature type="region of interest" description="Disordered" evidence="5">
    <location>
        <begin position="1"/>
        <end position="54"/>
    </location>
</feature>
<feature type="domain" description="Dendritic cell-specific transmembrane protein-like" evidence="7">
    <location>
        <begin position="388"/>
        <end position="583"/>
    </location>
</feature>
<evidence type="ECO:0000313" key="8">
    <source>
        <dbReference type="EMBL" id="CAD5111547.1"/>
    </source>
</evidence>
<feature type="transmembrane region" description="Helical" evidence="6">
    <location>
        <begin position="168"/>
        <end position="189"/>
    </location>
</feature>
<feature type="transmembrane region" description="Helical" evidence="6">
    <location>
        <begin position="356"/>
        <end position="378"/>
    </location>
</feature>
<feature type="compositionally biased region" description="Basic and acidic residues" evidence="5">
    <location>
        <begin position="40"/>
        <end position="53"/>
    </location>
</feature>
<dbReference type="PANTHER" id="PTHR21041">
    <property type="entry name" value="DENDRITIC CELL-SPECIFIC TRANSMEMBRANE PROTEIN"/>
    <property type="match status" value="1"/>
</dbReference>
<feature type="transmembrane region" description="Helical" evidence="6">
    <location>
        <begin position="442"/>
        <end position="466"/>
    </location>
</feature>
<dbReference type="PANTHER" id="PTHR21041:SF9">
    <property type="entry name" value="DENDRITIC CELL-SPECIFIC TRANSMEMBRANE PROTEIN-LIKE DOMAIN-CONTAINING PROTEIN"/>
    <property type="match status" value="1"/>
</dbReference>
<dbReference type="Pfam" id="PF07782">
    <property type="entry name" value="DC_STAMP"/>
    <property type="match status" value="1"/>
</dbReference>
<feature type="compositionally biased region" description="Polar residues" evidence="5">
    <location>
        <begin position="12"/>
        <end position="21"/>
    </location>
</feature>
<dbReference type="InterPro" id="IPR012858">
    <property type="entry name" value="DC_STAMP-like"/>
</dbReference>
<evidence type="ECO:0000256" key="4">
    <source>
        <dbReference type="ARBA" id="ARBA00023136"/>
    </source>
</evidence>